<protein>
    <submittedName>
        <fullName evidence="1">Uncharacterized protein</fullName>
    </submittedName>
</protein>
<reference evidence="1 2" key="1">
    <citation type="journal article" date="2013" name="J. Virol.">
        <title>New Insights into the Evolution of Entomopoxvirinae from the Complete Genome Sequences of Four Entomopoxviruses Infecting Adoxophyes honmai, Choristoneura biennis, Choristoneura rosaceana, and Mythimna separata.</title>
        <authorList>
            <person name="Theze J."/>
            <person name="Takatsuka J."/>
            <person name="Li Z."/>
            <person name="Gallais J."/>
            <person name="Doucet D."/>
            <person name="Arif B."/>
            <person name="Nakai M."/>
            <person name="Herniou E.A."/>
        </authorList>
    </citation>
    <scope>NUCLEOTIDE SEQUENCE [LARGE SCALE GENOMIC DNA]</scope>
</reference>
<dbReference type="Proteomes" id="UP000792671">
    <property type="component" value="Genome"/>
</dbReference>
<accession>A0A916KQ95</accession>
<keyword evidence="2" id="KW-1185">Reference proteome</keyword>
<sequence length="178" mass="21551">MMELSSICINFIIENYIPMSYILINIDIKHLLKKYNKSKNKLLKYYDKFMYDEFIDFINNYIPNNYINDVSKLKIDTIDKFSNKIDLFNINYNDINLNSYFLEKYKDKLNWNTISIYNKFKLQNIDKYIDCINFRYLLENDSVKPNGLLTLIIKHNKGLGMIDLLIRKKNYLFLKLMK</sequence>
<dbReference type="KEGG" id="vg:15613674"/>
<evidence type="ECO:0000313" key="1">
    <source>
        <dbReference type="EMBL" id="CCU56250.1"/>
    </source>
</evidence>
<evidence type="ECO:0000313" key="2">
    <source>
        <dbReference type="Proteomes" id="UP000792671"/>
    </source>
</evidence>
<dbReference type="EMBL" id="HF679134">
    <property type="protein sequence ID" value="CCU56250.1"/>
    <property type="molecule type" value="Genomic_DNA"/>
</dbReference>
<name>A0A916KQ95_9POXV</name>
<proteinExistence type="predicted"/>
<dbReference type="RefSeq" id="YP_008003569.1">
    <property type="nucleotide sequence ID" value="NC_021246.1"/>
</dbReference>
<organism evidence="1 2">
    <name type="scientific">Mythimna separata entomopoxvirus 'L'</name>
    <dbReference type="NCBI Taxonomy" id="1293572"/>
    <lineage>
        <taxon>Viruses</taxon>
        <taxon>Varidnaviria</taxon>
        <taxon>Bamfordvirae</taxon>
        <taxon>Nucleocytoviricota</taxon>
        <taxon>Pokkesviricetes</taxon>
        <taxon>Chitovirales</taxon>
        <taxon>Poxviridae</taxon>
        <taxon>Entomopoxvirinae</taxon>
        <taxon>Betaentomopoxvirus</taxon>
        <taxon>Betaentomopoxvirus mseparata</taxon>
        <taxon>Mythimna separata entomopoxvirus</taxon>
    </lineage>
</organism>
<dbReference type="GeneID" id="15613674"/>
<gene>
    <name evidence="1" type="ORF">MYSEV_052</name>
</gene>